<dbReference type="Proteomes" id="UP000558192">
    <property type="component" value="Unassembled WGS sequence"/>
</dbReference>
<dbReference type="EMBL" id="JAATJC010000001">
    <property type="protein sequence ID" value="NJC04221.1"/>
    <property type="molecule type" value="Genomic_DNA"/>
</dbReference>
<dbReference type="AlphaFoldDB" id="A0A7X6BFN7"/>
<proteinExistence type="predicted"/>
<gene>
    <name evidence="1" type="ORF">GGQ97_000014</name>
</gene>
<name>A0A7X6BFN7_9SPHN</name>
<organism evidence="1 2">
    <name type="scientific">Sphingomonas kaistensis</name>
    <dbReference type="NCBI Taxonomy" id="298708"/>
    <lineage>
        <taxon>Bacteria</taxon>
        <taxon>Pseudomonadati</taxon>
        <taxon>Pseudomonadota</taxon>
        <taxon>Alphaproteobacteria</taxon>
        <taxon>Sphingomonadales</taxon>
        <taxon>Sphingomonadaceae</taxon>
        <taxon>Sphingomonas</taxon>
    </lineage>
</organism>
<comment type="caution">
    <text evidence="1">The sequence shown here is derived from an EMBL/GenBank/DDBJ whole genome shotgun (WGS) entry which is preliminary data.</text>
</comment>
<reference evidence="1 2" key="1">
    <citation type="submission" date="2020-03" db="EMBL/GenBank/DDBJ databases">
        <title>Genomic Encyclopedia of Type Strains, Phase IV (KMG-IV): sequencing the most valuable type-strain genomes for metagenomic binning, comparative biology and taxonomic classification.</title>
        <authorList>
            <person name="Goeker M."/>
        </authorList>
    </citation>
    <scope>NUCLEOTIDE SEQUENCE [LARGE SCALE GENOMIC DNA]</scope>
    <source>
        <strain evidence="1 2">DSM 16846</strain>
    </source>
</reference>
<keyword evidence="2" id="KW-1185">Reference proteome</keyword>
<sequence>MDVSDTRRTTRHRGLALLLALFYGVLTGASLAPVPVEAQPSAAAFTKRAVLAPAATGGRAAIKSQRQAPDPIILPPLAREVRTFVLLPVSEQATVSRRLDATSGGAPYRARAPPAA</sequence>
<protein>
    <submittedName>
        <fullName evidence="1">Uncharacterized protein</fullName>
    </submittedName>
</protein>
<accession>A0A7X6BFN7</accession>
<dbReference type="RefSeq" id="WP_168067071.1">
    <property type="nucleotide sequence ID" value="NZ_JAATJC010000001.1"/>
</dbReference>
<evidence type="ECO:0000313" key="1">
    <source>
        <dbReference type="EMBL" id="NJC04221.1"/>
    </source>
</evidence>
<evidence type="ECO:0000313" key="2">
    <source>
        <dbReference type="Proteomes" id="UP000558192"/>
    </source>
</evidence>